<dbReference type="PANTHER" id="PTHR30121">
    <property type="entry name" value="UNCHARACTERIZED PROTEIN YJGR-RELATED"/>
    <property type="match status" value="1"/>
</dbReference>
<name>A0A1G2F7Q2_9BACT</name>
<dbReference type="NCBIfam" id="TIGR04272">
    <property type="entry name" value="cxxc_cxxc_Mbark"/>
    <property type="match status" value="1"/>
</dbReference>
<dbReference type="Pfam" id="PF23477">
    <property type="entry name" value="zf_Tbcl_2"/>
    <property type="match status" value="1"/>
</dbReference>
<dbReference type="InterPro" id="IPR051162">
    <property type="entry name" value="T4SS_component"/>
</dbReference>
<feature type="region of interest" description="Disordered" evidence="1">
    <location>
        <begin position="494"/>
        <end position="517"/>
    </location>
</feature>
<dbReference type="EMBL" id="MHMW01000025">
    <property type="protein sequence ID" value="OGZ33802.1"/>
    <property type="molecule type" value="Genomic_DNA"/>
</dbReference>
<feature type="domain" description="Type IV secretion system coupling protein TraD DNA-binding" evidence="2">
    <location>
        <begin position="23"/>
        <end position="335"/>
    </location>
</feature>
<organism evidence="4 5">
    <name type="scientific">Candidatus Portnoybacteria bacterium RBG_19FT_COMBO_36_7</name>
    <dbReference type="NCBI Taxonomy" id="1801992"/>
    <lineage>
        <taxon>Bacteria</taxon>
        <taxon>Candidatus Portnoyibacteriota</taxon>
    </lineage>
</organism>
<dbReference type="CDD" id="cd01127">
    <property type="entry name" value="TrwB_TraG_TraD_VirD4"/>
    <property type="match status" value="1"/>
</dbReference>
<comment type="caution">
    <text evidence="4">The sequence shown here is derived from an EMBL/GenBank/DDBJ whole genome shotgun (WGS) entry which is preliminary data.</text>
</comment>
<feature type="compositionally biased region" description="Basic and acidic residues" evidence="1">
    <location>
        <begin position="569"/>
        <end position="601"/>
    </location>
</feature>
<dbReference type="InterPro" id="IPR026363">
    <property type="entry name" value="CxxC-x17-CxxC_dom"/>
</dbReference>
<evidence type="ECO:0000313" key="5">
    <source>
        <dbReference type="Proteomes" id="UP000179099"/>
    </source>
</evidence>
<dbReference type="Gene3D" id="3.40.50.300">
    <property type="entry name" value="P-loop containing nucleotide triphosphate hydrolases"/>
    <property type="match status" value="2"/>
</dbReference>
<dbReference type="Pfam" id="PF10412">
    <property type="entry name" value="TrwB_AAD_bind"/>
    <property type="match status" value="1"/>
</dbReference>
<reference evidence="4 5" key="1">
    <citation type="journal article" date="2016" name="Nat. Commun.">
        <title>Thousands of microbial genomes shed light on interconnected biogeochemical processes in an aquifer system.</title>
        <authorList>
            <person name="Anantharaman K."/>
            <person name="Brown C.T."/>
            <person name="Hug L.A."/>
            <person name="Sharon I."/>
            <person name="Castelle C.J."/>
            <person name="Probst A.J."/>
            <person name="Thomas B.C."/>
            <person name="Singh A."/>
            <person name="Wilkins M.J."/>
            <person name="Karaoz U."/>
            <person name="Brodie E.L."/>
            <person name="Williams K.H."/>
            <person name="Hubbard S.S."/>
            <person name="Banfield J.F."/>
        </authorList>
    </citation>
    <scope>NUCLEOTIDE SEQUENCE [LARGE SCALE GENOMIC DNA]</scope>
</reference>
<dbReference type="InterPro" id="IPR027417">
    <property type="entry name" value="P-loop_NTPase"/>
</dbReference>
<feature type="compositionally biased region" description="Polar residues" evidence="1">
    <location>
        <begin position="494"/>
        <end position="504"/>
    </location>
</feature>
<evidence type="ECO:0000313" key="4">
    <source>
        <dbReference type="EMBL" id="OGZ33802.1"/>
    </source>
</evidence>
<feature type="region of interest" description="Disordered" evidence="1">
    <location>
        <begin position="569"/>
        <end position="610"/>
    </location>
</feature>
<protein>
    <submittedName>
        <fullName evidence="4">Uncharacterized protein</fullName>
    </submittedName>
</protein>
<dbReference type="PANTHER" id="PTHR30121:SF11">
    <property type="entry name" value="AAA+ ATPASE DOMAIN-CONTAINING PROTEIN"/>
    <property type="match status" value="1"/>
</dbReference>
<dbReference type="InterPro" id="IPR019476">
    <property type="entry name" value="T4SS_TraD_DNA-bd"/>
</dbReference>
<evidence type="ECO:0000256" key="1">
    <source>
        <dbReference type="SAM" id="MobiDB-lite"/>
    </source>
</evidence>
<evidence type="ECO:0000259" key="2">
    <source>
        <dbReference type="Pfam" id="PF10412"/>
    </source>
</evidence>
<dbReference type="Proteomes" id="UP000179099">
    <property type="component" value="Unassembled WGS sequence"/>
</dbReference>
<dbReference type="SUPFAM" id="SSF52540">
    <property type="entry name" value="P-loop containing nucleoside triphosphate hydrolases"/>
    <property type="match status" value="1"/>
</dbReference>
<sequence>MDNNITLFAETNFRNQRVKFGIKIDDRRRHLYIIGKTGTGKTTLEENMAIQDIQAGRGVGIVDPHGEFSEKILDFVPSNRINDVIYFNPADLDYPIAFNAIEKVDPEHRHLIASGLVGVFKKLWAETWGPRLEYLLRNAILALLEYPGSTLLGIMRILVDKSYRNKVVEKITDPVVKSFWVDEFTKYPDRFMAEAVAPIQNKVGQFLTSPLIRNIVGQTKSAINIREIMDEEKIFIMNLSKGRIGEDNSALLGAMLITRLQLAAMSRIDIPEEERKDFYLYVDEFQNFATESFATILSEARKYRLDLILAHQYINQMVEPVRDAVLGNVGTMVTFRIGAFDAEFLEKEFSPEFMVNDLVSLGFAQIYLKLMIDGMASRPFSATTLAPISKPDISYRDTIIRVSRERYSTSRKEVEEKIAKWSGVIKSEEEERKILNKELFAAHKVGFHEPQQPLFEAVCVNCGKQIQVKFKPDGVRPVYCRECLTKIREEGANQSFQHPRSSVSGLRPQGRRPSGEILIRDTGEPISLAQAAIKEPAQFSDLRRKKKEVNLPELRETLQEVLKDEEEKIKEEKKDLVSTEEKYKNDTRKKLTSESNDKGEVIDEGESVSL</sequence>
<accession>A0A1G2F7Q2</accession>
<dbReference type="AlphaFoldDB" id="A0A1G2F7Q2"/>
<proteinExistence type="predicted"/>
<dbReference type="STRING" id="1801992.A2Y98_02665"/>
<feature type="domain" description="CxxC-x17-CxxC" evidence="3">
    <location>
        <begin position="454"/>
        <end position="487"/>
    </location>
</feature>
<gene>
    <name evidence="4" type="ORF">A2Y98_02665</name>
</gene>
<evidence type="ECO:0000259" key="3">
    <source>
        <dbReference type="Pfam" id="PF23477"/>
    </source>
</evidence>